<keyword evidence="2" id="KW-1185">Reference proteome</keyword>
<protein>
    <submittedName>
        <fullName evidence="1">Uncharacterized protein</fullName>
    </submittedName>
</protein>
<organism evidence="1 2">
    <name type="scientific">Pseudozyma flocculosa</name>
    <dbReference type="NCBI Taxonomy" id="84751"/>
    <lineage>
        <taxon>Eukaryota</taxon>
        <taxon>Fungi</taxon>
        <taxon>Dikarya</taxon>
        <taxon>Basidiomycota</taxon>
        <taxon>Ustilaginomycotina</taxon>
        <taxon>Ustilaginomycetes</taxon>
        <taxon>Ustilaginales</taxon>
        <taxon>Ustilaginaceae</taxon>
        <taxon>Pseudozyma</taxon>
    </lineage>
</organism>
<proteinExistence type="predicted"/>
<sequence length="223" mass="24434">MTLNHVSCGCSRSLLVSFPASRATNCETTSQRPDAGQEDLSCFAWRAAGAPGPSNQLARRPRLKAKPCTAARSMHATSPLFAARPQAGRCDAKWLIGRTRSCDFVLDPGLSVRPACRELRLRLDCFWLARLASQLSLYMSQRRRSIVRTSGRTGVQHLRATVSSSTLVWRSVSAAWRATFARQEPIEVELHTGSARPLDIINAWEHHASADGSPVSTLRLGPA</sequence>
<dbReference type="AlphaFoldDB" id="A0A5C3FA47"/>
<accession>A0A5C3FA47</accession>
<dbReference type="EMBL" id="OOIP01000026">
    <property type="protein sequence ID" value="SPO41294.1"/>
    <property type="molecule type" value="Genomic_DNA"/>
</dbReference>
<dbReference type="Proteomes" id="UP000323386">
    <property type="component" value="Unassembled WGS sequence"/>
</dbReference>
<gene>
    <name evidence="1" type="ORF">PSFLO_06776</name>
</gene>
<reference evidence="1 2" key="1">
    <citation type="submission" date="2018-03" db="EMBL/GenBank/DDBJ databases">
        <authorList>
            <person name="Guldener U."/>
        </authorList>
    </citation>
    <scope>NUCLEOTIDE SEQUENCE [LARGE SCALE GENOMIC DNA]</scope>
    <source>
        <strain evidence="1 2">DAOM196992</strain>
    </source>
</reference>
<name>A0A5C3FA47_9BASI</name>
<evidence type="ECO:0000313" key="1">
    <source>
        <dbReference type="EMBL" id="SPO41294.1"/>
    </source>
</evidence>
<evidence type="ECO:0000313" key="2">
    <source>
        <dbReference type="Proteomes" id="UP000323386"/>
    </source>
</evidence>